<keyword evidence="2" id="KW-0479">Metal-binding</keyword>
<dbReference type="GO" id="GO:0003676">
    <property type="term" value="F:nucleic acid binding"/>
    <property type="evidence" value="ECO:0007669"/>
    <property type="project" value="InterPro"/>
</dbReference>
<evidence type="ECO:0000256" key="2">
    <source>
        <dbReference type="ARBA" id="ARBA00022723"/>
    </source>
</evidence>
<dbReference type="InterPro" id="IPR036397">
    <property type="entry name" value="RNaseH_sf"/>
</dbReference>
<dbReference type="PANTHER" id="PTHR42648:SF28">
    <property type="entry name" value="TRANSPOSON-ENCODED PROTEIN WITH RIBONUCLEASE H-LIKE AND RETROVIRUS ZINC FINGER-LIKE DOMAINS"/>
    <property type="match status" value="1"/>
</dbReference>
<dbReference type="EMBL" id="PGOL01003680">
    <property type="protein sequence ID" value="PKI40026.1"/>
    <property type="molecule type" value="Genomic_DNA"/>
</dbReference>
<accession>A0A2I0I9I5</accession>
<dbReference type="SUPFAM" id="SSF53098">
    <property type="entry name" value="Ribonuclease H-like"/>
    <property type="match status" value="1"/>
</dbReference>
<dbReference type="GO" id="GO:0015074">
    <property type="term" value="P:DNA integration"/>
    <property type="evidence" value="ECO:0007669"/>
    <property type="project" value="InterPro"/>
</dbReference>
<dbReference type="InterPro" id="IPR001584">
    <property type="entry name" value="Integrase_cat-core"/>
</dbReference>
<dbReference type="InterPro" id="IPR012337">
    <property type="entry name" value="RNaseH-like_sf"/>
</dbReference>
<dbReference type="GO" id="GO:0008233">
    <property type="term" value="F:peptidase activity"/>
    <property type="evidence" value="ECO:0007669"/>
    <property type="project" value="UniProtKB-KW"/>
</dbReference>
<keyword evidence="6" id="KW-1185">Reference proteome</keyword>
<evidence type="ECO:0000313" key="5">
    <source>
        <dbReference type="EMBL" id="PKI40026.1"/>
    </source>
</evidence>
<dbReference type="PROSITE" id="PS50994">
    <property type="entry name" value="INTEGRASE"/>
    <property type="match status" value="1"/>
</dbReference>
<name>A0A2I0I9I5_PUNGR</name>
<comment type="caution">
    <text evidence="5">The sequence shown here is derived from an EMBL/GenBank/DDBJ whole genome shotgun (WGS) entry which is preliminary data.</text>
</comment>
<dbReference type="GO" id="GO:0006508">
    <property type="term" value="P:proteolysis"/>
    <property type="evidence" value="ECO:0007669"/>
    <property type="project" value="UniProtKB-KW"/>
</dbReference>
<feature type="domain" description="Integrase catalytic" evidence="4">
    <location>
        <begin position="76"/>
        <end position="174"/>
    </location>
</feature>
<dbReference type="AlphaFoldDB" id="A0A2I0I9I5"/>
<dbReference type="Proteomes" id="UP000233551">
    <property type="component" value="Unassembled WGS sequence"/>
</dbReference>
<keyword evidence="1" id="KW-0645">Protease</keyword>
<dbReference type="Pfam" id="PF22936">
    <property type="entry name" value="Pol_BBD"/>
    <property type="match status" value="1"/>
</dbReference>
<evidence type="ECO:0000259" key="4">
    <source>
        <dbReference type="PROSITE" id="PS50994"/>
    </source>
</evidence>
<dbReference type="InterPro" id="IPR039537">
    <property type="entry name" value="Retrotran_Ty1/copia-like"/>
</dbReference>
<evidence type="ECO:0000313" key="6">
    <source>
        <dbReference type="Proteomes" id="UP000233551"/>
    </source>
</evidence>
<dbReference type="STRING" id="22663.A0A2I0I9I5"/>
<dbReference type="InterPro" id="IPR054722">
    <property type="entry name" value="PolX-like_BBD"/>
</dbReference>
<dbReference type="Gene3D" id="3.30.420.10">
    <property type="entry name" value="Ribonuclease H-like superfamily/Ribonuclease H"/>
    <property type="match status" value="1"/>
</dbReference>
<keyword evidence="3" id="KW-0378">Hydrolase</keyword>
<dbReference type="GO" id="GO:0046872">
    <property type="term" value="F:metal ion binding"/>
    <property type="evidence" value="ECO:0007669"/>
    <property type="project" value="UniProtKB-KW"/>
</dbReference>
<dbReference type="Pfam" id="PF07727">
    <property type="entry name" value="RVT_2"/>
    <property type="match status" value="1"/>
</dbReference>
<organism evidence="5 6">
    <name type="scientific">Punica granatum</name>
    <name type="common">Pomegranate</name>
    <dbReference type="NCBI Taxonomy" id="22663"/>
    <lineage>
        <taxon>Eukaryota</taxon>
        <taxon>Viridiplantae</taxon>
        <taxon>Streptophyta</taxon>
        <taxon>Embryophyta</taxon>
        <taxon>Tracheophyta</taxon>
        <taxon>Spermatophyta</taxon>
        <taxon>Magnoliopsida</taxon>
        <taxon>eudicotyledons</taxon>
        <taxon>Gunneridae</taxon>
        <taxon>Pentapetalae</taxon>
        <taxon>rosids</taxon>
        <taxon>malvids</taxon>
        <taxon>Myrtales</taxon>
        <taxon>Lythraceae</taxon>
        <taxon>Punica</taxon>
    </lineage>
</organism>
<sequence>MGNGQSCKIIGIGDVCLETELGCKLLLKKVRHIPEIRLNLISTGQLDDEGYNQVTQIFKNFHVVVESETGMKLKCVRTDNGGEYRGHFENYCRTHDIKLEKTVPKTPQQNGLAERMNRTIVERVRCMLSQEKLLRKSLYGLKQAPRQWYKKFDFFMLSHGYTRTTSDHCVFVKQFSNDDFIILLLYNGESGC</sequence>
<evidence type="ECO:0000256" key="1">
    <source>
        <dbReference type="ARBA" id="ARBA00022670"/>
    </source>
</evidence>
<evidence type="ECO:0000256" key="3">
    <source>
        <dbReference type="ARBA" id="ARBA00022801"/>
    </source>
</evidence>
<reference evidence="5 6" key="1">
    <citation type="submission" date="2017-11" db="EMBL/GenBank/DDBJ databases">
        <title>De-novo sequencing of pomegranate (Punica granatum L.) genome.</title>
        <authorList>
            <person name="Akparov Z."/>
            <person name="Amiraslanov A."/>
            <person name="Hajiyeva S."/>
            <person name="Abbasov M."/>
            <person name="Kaur K."/>
            <person name="Hamwieh A."/>
            <person name="Solovyev V."/>
            <person name="Salamov A."/>
            <person name="Braich B."/>
            <person name="Kosarev P."/>
            <person name="Mahmoud A."/>
            <person name="Hajiyev E."/>
            <person name="Babayeva S."/>
            <person name="Izzatullayeva V."/>
            <person name="Mammadov A."/>
            <person name="Mammadov A."/>
            <person name="Sharifova S."/>
            <person name="Ojaghi J."/>
            <person name="Eynullazada K."/>
            <person name="Bayramov B."/>
            <person name="Abdulazimova A."/>
            <person name="Shahmuradov I."/>
        </authorList>
    </citation>
    <scope>NUCLEOTIDE SEQUENCE [LARGE SCALE GENOMIC DNA]</scope>
    <source>
        <strain evidence="6">cv. AG2017</strain>
        <tissue evidence="5">Leaf</tissue>
    </source>
</reference>
<protein>
    <recommendedName>
        <fullName evidence="4">Integrase catalytic domain-containing protein</fullName>
    </recommendedName>
</protein>
<gene>
    <name evidence="5" type="ORF">CRG98_039596</name>
</gene>
<dbReference type="InterPro" id="IPR013103">
    <property type="entry name" value="RVT_2"/>
</dbReference>
<dbReference type="PANTHER" id="PTHR42648">
    <property type="entry name" value="TRANSPOSASE, PUTATIVE-RELATED"/>
    <property type="match status" value="1"/>
</dbReference>
<proteinExistence type="predicted"/>